<evidence type="ECO:0000313" key="4">
    <source>
        <dbReference type="EMBL" id="ABS64269.1"/>
    </source>
</evidence>
<name>A7HWI6_PARL1</name>
<dbReference type="InterPro" id="IPR051257">
    <property type="entry name" value="Diverse_CBS-Domain"/>
</dbReference>
<dbReference type="EMBL" id="CP000774">
    <property type="protein sequence ID" value="ABS64269.1"/>
    <property type="molecule type" value="Genomic_DNA"/>
</dbReference>
<dbReference type="STRING" id="402881.Plav_2661"/>
<proteinExistence type="predicted"/>
<keyword evidence="1 2" id="KW-0129">CBS domain</keyword>
<gene>
    <name evidence="4" type="ordered locus">Plav_2661</name>
</gene>
<dbReference type="AlphaFoldDB" id="A7HWI6"/>
<dbReference type="PROSITE" id="PS51371">
    <property type="entry name" value="CBS"/>
    <property type="match status" value="2"/>
</dbReference>
<feature type="domain" description="CBS" evidence="3">
    <location>
        <begin position="110"/>
        <end position="167"/>
    </location>
</feature>
<dbReference type="KEGG" id="pla:Plav_2661"/>
<evidence type="ECO:0000256" key="2">
    <source>
        <dbReference type="PROSITE-ProRule" id="PRU00703"/>
    </source>
</evidence>
<dbReference type="SUPFAM" id="SSF54631">
    <property type="entry name" value="CBS-domain pair"/>
    <property type="match status" value="1"/>
</dbReference>
<dbReference type="InterPro" id="IPR000644">
    <property type="entry name" value="CBS_dom"/>
</dbReference>
<accession>A7HWI6</accession>
<dbReference type="PANTHER" id="PTHR43080:SF2">
    <property type="entry name" value="CBS DOMAIN-CONTAINING PROTEIN"/>
    <property type="match status" value="1"/>
</dbReference>
<sequence length="177" mass="18877">MRRNVASLARKVAGAAGGCATARGAARRSNWEEMPMNVAAILKAKGSDVATVSPQTTLSEVATFLTERRIGAVVVMQDRKVLGIVSERDIVKAVARTGAQALGAPVRDVMTSRVVTCGLNDSVDELMDSMTMGRFRHLPVIEDGELVGIVSIGDVVKHRIAETVMETEALRLYIANG</sequence>
<keyword evidence="5" id="KW-1185">Reference proteome</keyword>
<protein>
    <submittedName>
        <fullName evidence="4">Putative signal-transduction protein with CBS domains</fullName>
    </submittedName>
</protein>
<evidence type="ECO:0000256" key="1">
    <source>
        <dbReference type="ARBA" id="ARBA00023122"/>
    </source>
</evidence>
<dbReference type="PANTHER" id="PTHR43080">
    <property type="entry name" value="CBS DOMAIN-CONTAINING PROTEIN CBSX3, MITOCHONDRIAL"/>
    <property type="match status" value="1"/>
</dbReference>
<evidence type="ECO:0000313" key="5">
    <source>
        <dbReference type="Proteomes" id="UP000006377"/>
    </source>
</evidence>
<reference evidence="4 5" key="1">
    <citation type="journal article" date="2011" name="Stand. Genomic Sci.">
        <title>Complete genome sequence of Parvibaculum lavamentivorans type strain (DS-1(T)).</title>
        <authorList>
            <person name="Schleheck D."/>
            <person name="Weiss M."/>
            <person name="Pitluck S."/>
            <person name="Bruce D."/>
            <person name="Land M.L."/>
            <person name="Han S."/>
            <person name="Saunders E."/>
            <person name="Tapia R."/>
            <person name="Detter C."/>
            <person name="Brettin T."/>
            <person name="Han J."/>
            <person name="Woyke T."/>
            <person name="Goodwin L."/>
            <person name="Pennacchio L."/>
            <person name="Nolan M."/>
            <person name="Cook A.M."/>
            <person name="Kjelleberg S."/>
            <person name="Thomas T."/>
        </authorList>
    </citation>
    <scope>NUCLEOTIDE SEQUENCE [LARGE SCALE GENOMIC DNA]</scope>
    <source>
        <strain evidence="5">DS-1 / DSM 13023 / NCIMB 13966</strain>
    </source>
</reference>
<feature type="domain" description="CBS" evidence="3">
    <location>
        <begin position="41"/>
        <end position="102"/>
    </location>
</feature>
<dbReference type="Pfam" id="PF00571">
    <property type="entry name" value="CBS"/>
    <property type="match status" value="2"/>
</dbReference>
<dbReference type="HOGENOM" id="CLU_040681_3_2_5"/>
<dbReference type="InterPro" id="IPR046342">
    <property type="entry name" value="CBS_dom_sf"/>
</dbReference>
<dbReference type="SMART" id="SM00116">
    <property type="entry name" value="CBS"/>
    <property type="match status" value="2"/>
</dbReference>
<dbReference type="CDD" id="cd04623">
    <property type="entry name" value="CBS_pair_bac_euk"/>
    <property type="match status" value="1"/>
</dbReference>
<dbReference type="eggNOG" id="COG2905">
    <property type="taxonomic scope" value="Bacteria"/>
</dbReference>
<dbReference type="Gene3D" id="3.10.580.10">
    <property type="entry name" value="CBS-domain"/>
    <property type="match status" value="1"/>
</dbReference>
<organism evidence="4 5">
    <name type="scientific">Parvibaculum lavamentivorans (strain DS-1 / DSM 13023 / NCIMB 13966)</name>
    <dbReference type="NCBI Taxonomy" id="402881"/>
    <lineage>
        <taxon>Bacteria</taxon>
        <taxon>Pseudomonadati</taxon>
        <taxon>Pseudomonadota</taxon>
        <taxon>Alphaproteobacteria</taxon>
        <taxon>Hyphomicrobiales</taxon>
        <taxon>Parvibaculaceae</taxon>
        <taxon>Parvibaculum</taxon>
    </lineage>
</organism>
<evidence type="ECO:0000259" key="3">
    <source>
        <dbReference type="PROSITE" id="PS51371"/>
    </source>
</evidence>
<dbReference type="Proteomes" id="UP000006377">
    <property type="component" value="Chromosome"/>
</dbReference>
<dbReference type="InterPro" id="IPR044725">
    <property type="entry name" value="CBSX3_CBS_dom"/>
</dbReference>